<comment type="caution">
    <text evidence="1">The sequence shown here is derived from an EMBL/GenBank/DDBJ whole genome shotgun (WGS) entry which is preliminary data.</text>
</comment>
<reference evidence="2" key="1">
    <citation type="journal article" date="2019" name="Int. J. Syst. Evol. Microbiol.">
        <title>The Global Catalogue of Microorganisms (GCM) 10K type strain sequencing project: providing services to taxonomists for standard genome sequencing and annotation.</title>
        <authorList>
            <consortium name="The Broad Institute Genomics Platform"/>
            <consortium name="The Broad Institute Genome Sequencing Center for Infectious Disease"/>
            <person name="Wu L."/>
            <person name="Ma J."/>
        </authorList>
    </citation>
    <scope>NUCLEOTIDE SEQUENCE [LARGE SCALE GENOMIC DNA]</scope>
    <source>
        <strain evidence="2">JCM 14901</strain>
    </source>
</reference>
<sequence length="56" mass="5940">MRLVRLGPAGSETPGVLVDDDVFVEVFLRGGETMTLGISRLGRQAQHVIAHPAAVV</sequence>
<accession>A0ABP5BXM6</accession>
<gene>
    <name evidence="1" type="ORF">GCM10009776_13550</name>
</gene>
<keyword evidence="2" id="KW-1185">Reference proteome</keyword>
<dbReference type="Proteomes" id="UP001499933">
    <property type="component" value="Unassembled WGS sequence"/>
</dbReference>
<dbReference type="RefSeq" id="WP_344092671.1">
    <property type="nucleotide sequence ID" value="NZ_BAAAOG010000002.1"/>
</dbReference>
<protein>
    <submittedName>
        <fullName evidence="1">Uncharacterized protein</fullName>
    </submittedName>
</protein>
<name>A0ABP5BXM6_9MICO</name>
<dbReference type="EMBL" id="BAAAOG010000002">
    <property type="protein sequence ID" value="GAA1952949.1"/>
    <property type="molecule type" value="Genomic_DNA"/>
</dbReference>
<evidence type="ECO:0000313" key="2">
    <source>
        <dbReference type="Proteomes" id="UP001499933"/>
    </source>
</evidence>
<evidence type="ECO:0000313" key="1">
    <source>
        <dbReference type="EMBL" id="GAA1952949.1"/>
    </source>
</evidence>
<proteinExistence type="predicted"/>
<organism evidence="1 2">
    <name type="scientific">Microbacterium deminutum</name>
    <dbReference type="NCBI Taxonomy" id="344164"/>
    <lineage>
        <taxon>Bacteria</taxon>
        <taxon>Bacillati</taxon>
        <taxon>Actinomycetota</taxon>
        <taxon>Actinomycetes</taxon>
        <taxon>Micrococcales</taxon>
        <taxon>Microbacteriaceae</taxon>
        <taxon>Microbacterium</taxon>
    </lineage>
</organism>